<comment type="caution">
    <text evidence="2">The sequence shown here is derived from an EMBL/GenBank/DDBJ whole genome shotgun (WGS) entry which is preliminary data.</text>
</comment>
<evidence type="ECO:0000313" key="3">
    <source>
        <dbReference type="Proteomes" id="UP000321947"/>
    </source>
</evidence>
<sequence>MREASDEIAWLELRYSEAKKVIANLRALVEVMEALSGDADPQGVGRLIMEELRRVRSSDNTLSGEFVPYNIVPLDAQSLTNAIGIFPERIGVSKHDPHPFEWSSSGVKGTFWNPWKDISLELHSFPLLVYYGVGKATNELIILDLREGMWWESYPLEGFSCKSSFLYSLDPSTISELVFDVLWRIKIRKKVRATISAIRYTEHFPRLPSEFQISGQRSADMFDLLEYAFGFQEDNIRNQREHVVLMVANAQSRLGIPNNADPKLDEKAVNEVFLKVLDNYIKWCKYLRIRLAWNSLEAINRDRKLFLVSLYLLIWGEAANVRFLPECICYLFHHMAKELDAMLDHDEAVRSENCKLENGSVSFLQQIICPIYETLVAETERNKNGKAAHSAWRNYDDFNEYFWSPTCFELGWPMRKESSFLQKPKGSKRVRNFEFNNFSYVLELALLSFLVVNSQVEKTDMEHIVHSIYTIY</sequence>
<reference evidence="2 3" key="1">
    <citation type="submission" date="2019-08" db="EMBL/GenBank/DDBJ databases">
        <title>Draft genome sequences of two oriental melons (Cucumis melo L. var makuwa).</title>
        <authorList>
            <person name="Kwon S.-Y."/>
        </authorList>
    </citation>
    <scope>NUCLEOTIDE SEQUENCE [LARGE SCALE GENOMIC DNA]</scope>
    <source>
        <strain evidence="3">cv. Chang Bougi</strain>
        <tissue evidence="2">Leaf</tissue>
    </source>
</reference>
<dbReference type="Proteomes" id="UP000321947">
    <property type="component" value="Unassembled WGS sequence"/>
</dbReference>
<dbReference type="InterPro" id="IPR026899">
    <property type="entry name" value="FKS1-like_dom1"/>
</dbReference>
<name>A0A5D3BGT4_CUCMM</name>
<dbReference type="AlphaFoldDB" id="A0A5D3BGT4"/>
<dbReference type="Pfam" id="PF14288">
    <property type="entry name" value="FKS1_dom1"/>
    <property type="match status" value="1"/>
</dbReference>
<dbReference type="GO" id="GO:0005886">
    <property type="term" value="C:plasma membrane"/>
    <property type="evidence" value="ECO:0007669"/>
    <property type="project" value="TreeGrafter"/>
</dbReference>
<dbReference type="PANTHER" id="PTHR12741">
    <property type="entry name" value="LYST-INTERACTING PROTEIN LIP5 DOPAMINE RESPONSIVE PROTEIN DRG-1"/>
    <property type="match status" value="1"/>
</dbReference>
<dbReference type="PANTHER" id="PTHR12741:SF67">
    <property type="entry name" value="CALLOSE SYNTHASE 10"/>
    <property type="match status" value="1"/>
</dbReference>
<accession>A0A5D3BGT4</accession>
<gene>
    <name evidence="2" type="ORF">E5676_scaffold350G00650</name>
</gene>
<dbReference type="SMART" id="SM01205">
    <property type="entry name" value="FKS1_dom1"/>
    <property type="match status" value="1"/>
</dbReference>
<proteinExistence type="predicted"/>
<protein>
    <submittedName>
        <fullName evidence="2">Callose synthase 10</fullName>
    </submittedName>
</protein>
<feature type="domain" description="1,3-beta-glucan synthase component FKS1-like" evidence="1">
    <location>
        <begin position="302"/>
        <end position="415"/>
    </location>
</feature>
<evidence type="ECO:0000259" key="1">
    <source>
        <dbReference type="SMART" id="SM01205"/>
    </source>
</evidence>
<organism evidence="2 3">
    <name type="scientific">Cucumis melo var. makuwa</name>
    <name type="common">Oriental melon</name>
    <dbReference type="NCBI Taxonomy" id="1194695"/>
    <lineage>
        <taxon>Eukaryota</taxon>
        <taxon>Viridiplantae</taxon>
        <taxon>Streptophyta</taxon>
        <taxon>Embryophyta</taxon>
        <taxon>Tracheophyta</taxon>
        <taxon>Spermatophyta</taxon>
        <taxon>Magnoliopsida</taxon>
        <taxon>eudicotyledons</taxon>
        <taxon>Gunneridae</taxon>
        <taxon>Pentapetalae</taxon>
        <taxon>rosids</taxon>
        <taxon>fabids</taxon>
        <taxon>Cucurbitales</taxon>
        <taxon>Cucurbitaceae</taxon>
        <taxon>Benincaseae</taxon>
        <taxon>Cucumis</taxon>
    </lineage>
</organism>
<dbReference type="EMBL" id="SSTD01018043">
    <property type="protein sequence ID" value="TYJ98463.1"/>
    <property type="molecule type" value="Genomic_DNA"/>
</dbReference>
<dbReference type="GO" id="GO:0046527">
    <property type="term" value="F:glucosyltransferase activity"/>
    <property type="evidence" value="ECO:0007669"/>
    <property type="project" value="TreeGrafter"/>
</dbReference>
<evidence type="ECO:0000313" key="2">
    <source>
        <dbReference type="EMBL" id="TYJ98463.1"/>
    </source>
</evidence>